<accession>A0A0H5QQ68</accession>
<proteinExistence type="predicted"/>
<keyword evidence="2" id="KW-0614">Plasmid</keyword>
<organism evidence="2">
    <name type="scientific">uncultured prokaryote</name>
    <dbReference type="NCBI Taxonomy" id="198431"/>
    <lineage>
        <taxon>unclassified sequences</taxon>
        <taxon>environmental samples</taxon>
    </lineage>
</organism>
<dbReference type="AlphaFoldDB" id="A0A0H5QQ68"/>
<name>A0A0H5QQ68_9ZZZZ</name>
<reference evidence="2" key="2">
    <citation type="submission" date="2015-07" db="EMBL/GenBank/DDBJ databases">
        <title>Plasmids, circular viruses and viroids from rat gut.</title>
        <authorList>
            <person name="Jorgensen T.J."/>
            <person name="Hansen M.A."/>
            <person name="Xu Z."/>
            <person name="Tabak M.A."/>
            <person name="Sorensen S.J."/>
            <person name="Hansen L.H."/>
        </authorList>
    </citation>
    <scope>NUCLEOTIDE SEQUENCE</scope>
    <source>
        <plasmid evidence="2">pRGFK1765</plasmid>
    </source>
</reference>
<keyword evidence="1" id="KW-0175">Coiled coil</keyword>
<evidence type="ECO:0000256" key="1">
    <source>
        <dbReference type="SAM" id="Coils"/>
    </source>
</evidence>
<evidence type="ECO:0008006" key="3">
    <source>
        <dbReference type="Google" id="ProtNLM"/>
    </source>
</evidence>
<feature type="coiled-coil region" evidence="1">
    <location>
        <begin position="1"/>
        <end position="32"/>
    </location>
</feature>
<reference evidence="2" key="1">
    <citation type="submission" date="2015-06" db="EMBL/GenBank/DDBJ databases">
        <authorList>
            <person name="Joergensen T."/>
        </authorList>
    </citation>
    <scope>NUCLEOTIDE SEQUENCE</scope>
    <source>
        <plasmid evidence="2">pRGFK1765</plasmid>
    </source>
</reference>
<protein>
    <recommendedName>
        <fullName evidence="3">Plasmid replication protein RepL domain-containing protein</fullName>
    </recommendedName>
</protein>
<evidence type="ECO:0000313" key="2">
    <source>
        <dbReference type="EMBL" id="CRY97827.1"/>
    </source>
</evidence>
<geneLocation type="plasmid" evidence="2">
    <name>pRGFK1765</name>
</geneLocation>
<sequence length="198" mass="22116">MSQDEKQVQKLEEQLTQTRALLNHTIDTLEQERRLAAATKNRVTGGYYMMSRAAEKNLRAMQRDNPAAALVFSVIRENMQIGTNAVTISQATLCKILNRSRATISRGVKYLSDHQFVQTIKTGNVSTYVVNEQIAFAGTAGQRKAVFSATVVAHECEQEEGWDQVKKLKAVPLIYGDERPILGDDDVTPPDQTDLDFN</sequence>
<dbReference type="EMBL" id="LN854266">
    <property type="protein sequence ID" value="CRY97827.1"/>
    <property type="molecule type" value="Genomic_DNA"/>
</dbReference>